<dbReference type="Proteomes" id="UP000499080">
    <property type="component" value="Unassembled WGS sequence"/>
</dbReference>
<reference evidence="1 2" key="1">
    <citation type="journal article" date="2019" name="Sci. Rep.">
        <title>Orb-weaving spider Araneus ventricosus genome elucidates the spidroin gene catalogue.</title>
        <authorList>
            <person name="Kono N."/>
            <person name="Nakamura H."/>
            <person name="Ohtoshi R."/>
            <person name="Moran D.A.P."/>
            <person name="Shinohara A."/>
            <person name="Yoshida Y."/>
            <person name="Fujiwara M."/>
            <person name="Mori M."/>
            <person name="Tomita M."/>
            <person name="Arakawa K."/>
        </authorList>
    </citation>
    <scope>NUCLEOTIDE SEQUENCE [LARGE SCALE GENOMIC DNA]</scope>
</reference>
<gene>
    <name evidence="1" type="ORF">AVEN_193305_1</name>
</gene>
<accession>A0A4Y2I986</accession>
<sequence>MSFHRYEDFKQACISSALVPRGITGSVCRKSPANTIVTPSILLLLRLMSFNVTSSASNAALWDIVHSSQTISFQSFKILAFPELLEMLHVGISVLATFKGNLKPE</sequence>
<name>A0A4Y2I986_ARAVE</name>
<protein>
    <submittedName>
        <fullName evidence="1">Uncharacterized protein</fullName>
    </submittedName>
</protein>
<dbReference type="OrthoDB" id="7464821at2759"/>
<comment type="caution">
    <text evidence="1">The sequence shown here is derived from an EMBL/GenBank/DDBJ whole genome shotgun (WGS) entry which is preliminary data.</text>
</comment>
<dbReference type="AlphaFoldDB" id="A0A4Y2I986"/>
<evidence type="ECO:0000313" key="2">
    <source>
        <dbReference type="Proteomes" id="UP000499080"/>
    </source>
</evidence>
<dbReference type="EMBL" id="BGPR01105812">
    <property type="protein sequence ID" value="GBM74311.1"/>
    <property type="molecule type" value="Genomic_DNA"/>
</dbReference>
<organism evidence="1 2">
    <name type="scientific">Araneus ventricosus</name>
    <name type="common">Orbweaver spider</name>
    <name type="synonym">Epeira ventricosa</name>
    <dbReference type="NCBI Taxonomy" id="182803"/>
    <lineage>
        <taxon>Eukaryota</taxon>
        <taxon>Metazoa</taxon>
        <taxon>Ecdysozoa</taxon>
        <taxon>Arthropoda</taxon>
        <taxon>Chelicerata</taxon>
        <taxon>Arachnida</taxon>
        <taxon>Araneae</taxon>
        <taxon>Araneomorphae</taxon>
        <taxon>Entelegynae</taxon>
        <taxon>Araneoidea</taxon>
        <taxon>Araneidae</taxon>
        <taxon>Araneus</taxon>
    </lineage>
</organism>
<keyword evidence="2" id="KW-1185">Reference proteome</keyword>
<evidence type="ECO:0000313" key="1">
    <source>
        <dbReference type="EMBL" id="GBM74311.1"/>
    </source>
</evidence>
<proteinExistence type="predicted"/>